<dbReference type="Proteomes" id="UP000239532">
    <property type="component" value="Unassembled WGS sequence"/>
</dbReference>
<sequence>MKTLKHIVLTALMLTALNGYSTEIEIVSSASVTTLQFSNVKKGQQIMIKDGLKTVLYKEFINTSGTYLRKFDLTALKDGMYFIELHKDCEIIIKSLYIENNNVMIIQDSESKEFKPVLKLNKGTVMISQLTLAQKPLSISFYYDGELIHEETLSGSMILNGAYQLSTDKKGDYVVFMKSGDRTYTNNFTL</sequence>
<name>A0A2S9WSE6_9FLAO</name>
<keyword evidence="1" id="KW-0732">Signal</keyword>
<keyword evidence="3" id="KW-1185">Reference proteome</keyword>
<protein>
    <recommendedName>
        <fullName evidence="4">Secretion system C-terminal sorting domain-containing protein</fullName>
    </recommendedName>
</protein>
<evidence type="ECO:0000256" key="1">
    <source>
        <dbReference type="SAM" id="SignalP"/>
    </source>
</evidence>
<dbReference type="EMBL" id="MQUC01000003">
    <property type="protein sequence ID" value="PRP66400.1"/>
    <property type="molecule type" value="Genomic_DNA"/>
</dbReference>
<proteinExistence type="predicted"/>
<evidence type="ECO:0000313" key="2">
    <source>
        <dbReference type="EMBL" id="PRP66400.1"/>
    </source>
</evidence>
<gene>
    <name evidence="2" type="ORF">BST86_04485</name>
</gene>
<evidence type="ECO:0008006" key="4">
    <source>
        <dbReference type="Google" id="ProtNLM"/>
    </source>
</evidence>
<evidence type="ECO:0000313" key="3">
    <source>
        <dbReference type="Proteomes" id="UP000239532"/>
    </source>
</evidence>
<dbReference type="OrthoDB" id="1122048at2"/>
<feature type="signal peptide" evidence="1">
    <location>
        <begin position="1"/>
        <end position="21"/>
    </location>
</feature>
<dbReference type="RefSeq" id="WP_105982237.1">
    <property type="nucleotide sequence ID" value="NZ_MQUC01000003.1"/>
</dbReference>
<dbReference type="AlphaFoldDB" id="A0A2S9WSE6"/>
<comment type="caution">
    <text evidence="2">The sequence shown here is derived from an EMBL/GenBank/DDBJ whole genome shotgun (WGS) entry which is preliminary data.</text>
</comment>
<accession>A0A2S9WSE6</accession>
<reference evidence="2 3" key="1">
    <citation type="submission" date="2016-11" db="EMBL/GenBank/DDBJ databases">
        <title>Trade-off between light-utilization and light-protection in marine flavobacteria.</title>
        <authorList>
            <person name="Kumagai Y."/>
        </authorList>
    </citation>
    <scope>NUCLEOTIDE SEQUENCE [LARGE SCALE GENOMIC DNA]</scope>
    <source>
        <strain evidence="2 3">JCM 17109</strain>
    </source>
</reference>
<feature type="chain" id="PRO_5015456268" description="Secretion system C-terminal sorting domain-containing protein" evidence="1">
    <location>
        <begin position="22"/>
        <end position="190"/>
    </location>
</feature>
<organism evidence="2 3">
    <name type="scientific">Nonlabens agnitus</name>
    <dbReference type="NCBI Taxonomy" id="870484"/>
    <lineage>
        <taxon>Bacteria</taxon>
        <taxon>Pseudomonadati</taxon>
        <taxon>Bacteroidota</taxon>
        <taxon>Flavobacteriia</taxon>
        <taxon>Flavobacteriales</taxon>
        <taxon>Flavobacteriaceae</taxon>
        <taxon>Nonlabens</taxon>
    </lineage>
</organism>